<sequence length="89" mass="10600">MSDVISDILGGIIMSIPSKNEKTIRKNLELLRKEEWFKETEQRYGRLMIFNSSIRVFLGKDNLETILKDVEENNKFRNRLEELLKQEKV</sequence>
<dbReference type="EMBL" id="JAMBOP010000045">
    <property type="protein sequence ID" value="MCM3738447.1"/>
    <property type="molecule type" value="Genomic_DNA"/>
</dbReference>
<proteinExistence type="predicted"/>
<organism evidence="1 2">
    <name type="scientific">Bacillus cytotoxicus</name>
    <dbReference type="NCBI Taxonomy" id="580165"/>
    <lineage>
        <taxon>Bacteria</taxon>
        <taxon>Bacillati</taxon>
        <taxon>Bacillota</taxon>
        <taxon>Bacilli</taxon>
        <taxon>Bacillales</taxon>
        <taxon>Bacillaceae</taxon>
        <taxon>Bacillus</taxon>
        <taxon>Bacillus cereus group</taxon>
    </lineage>
</organism>
<gene>
    <name evidence="1" type="ORF">M3215_22360</name>
</gene>
<accession>A0ACC6AEH1</accession>
<protein>
    <submittedName>
        <fullName evidence="1">Uncharacterized protein</fullName>
    </submittedName>
</protein>
<keyword evidence="2" id="KW-1185">Reference proteome</keyword>
<dbReference type="Proteomes" id="UP001202289">
    <property type="component" value="Unassembled WGS sequence"/>
</dbReference>
<comment type="caution">
    <text evidence="1">The sequence shown here is derived from an EMBL/GenBank/DDBJ whole genome shotgun (WGS) entry which is preliminary data.</text>
</comment>
<name>A0ACC6AEH1_9BACI</name>
<reference evidence="1" key="1">
    <citation type="submission" date="2022-05" db="EMBL/GenBank/DDBJ databases">
        <title>Comparative Genomics of Spacecraft Associated Microbes.</title>
        <authorList>
            <person name="Tran M.T."/>
            <person name="Wright A."/>
            <person name="Seuylemezian A."/>
            <person name="Eisen J."/>
            <person name="Coil D."/>
        </authorList>
    </citation>
    <scope>NUCLEOTIDE SEQUENCE</scope>
    <source>
        <strain evidence="1">FAIRING 10M-2.2</strain>
    </source>
</reference>
<evidence type="ECO:0000313" key="2">
    <source>
        <dbReference type="Proteomes" id="UP001202289"/>
    </source>
</evidence>
<evidence type="ECO:0000313" key="1">
    <source>
        <dbReference type="EMBL" id="MCM3738447.1"/>
    </source>
</evidence>